<dbReference type="AlphaFoldDB" id="A0A7Y9U5D3"/>
<dbReference type="RefSeq" id="WP_310732884.1">
    <property type="nucleotide sequence ID" value="NZ_CAXYYM010000104.1"/>
</dbReference>
<name>A0A7Y9U5D3_9BURK</name>
<dbReference type="Pfam" id="PF06283">
    <property type="entry name" value="ThuA"/>
    <property type="match status" value="1"/>
</dbReference>
<evidence type="ECO:0000313" key="2">
    <source>
        <dbReference type="EMBL" id="NYG31482.1"/>
    </source>
</evidence>
<dbReference type="SUPFAM" id="SSF52317">
    <property type="entry name" value="Class I glutamine amidotransferase-like"/>
    <property type="match status" value="1"/>
</dbReference>
<dbReference type="Gene3D" id="3.40.50.880">
    <property type="match status" value="1"/>
</dbReference>
<organism evidence="2 3">
    <name type="scientific">Sphaerotilus montanus</name>
    <dbReference type="NCBI Taxonomy" id="522889"/>
    <lineage>
        <taxon>Bacteria</taxon>
        <taxon>Pseudomonadati</taxon>
        <taxon>Pseudomonadota</taxon>
        <taxon>Betaproteobacteria</taxon>
        <taxon>Burkholderiales</taxon>
        <taxon>Sphaerotilaceae</taxon>
        <taxon>Sphaerotilus</taxon>
    </lineage>
</organism>
<comment type="caution">
    <text evidence="2">The sequence shown here is derived from an EMBL/GenBank/DDBJ whole genome shotgun (WGS) entry which is preliminary data.</text>
</comment>
<keyword evidence="3" id="KW-1185">Reference proteome</keyword>
<dbReference type="InterPro" id="IPR029062">
    <property type="entry name" value="Class_I_gatase-like"/>
</dbReference>
<evidence type="ECO:0000313" key="3">
    <source>
        <dbReference type="Proteomes" id="UP000518288"/>
    </source>
</evidence>
<dbReference type="InterPro" id="IPR009381">
    <property type="entry name" value="Trehalose_catabolism_ThuA_prok"/>
</dbReference>
<proteinExistence type="predicted"/>
<dbReference type="InterPro" id="IPR029010">
    <property type="entry name" value="ThuA-like"/>
</dbReference>
<reference evidence="2 3" key="1">
    <citation type="submission" date="2020-07" db="EMBL/GenBank/DDBJ databases">
        <title>Genomic Encyclopedia of Archaeal and Bacterial Type Strains, Phase II (KMG-II): from individual species to whole genera.</title>
        <authorList>
            <person name="Goeker M."/>
        </authorList>
    </citation>
    <scope>NUCLEOTIDE SEQUENCE [LARGE SCALE GENOMIC DNA]</scope>
    <source>
        <strain evidence="2 3">DSM 21226</strain>
    </source>
</reference>
<feature type="domain" description="ThuA-like" evidence="1">
    <location>
        <begin position="7"/>
        <end position="229"/>
    </location>
</feature>
<dbReference type="PIRSF" id="PIRSF030013">
    <property type="entry name" value="ThuA"/>
    <property type="match status" value="1"/>
</dbReference>
<dbReference type="EMBL" id="JACCFH010000001">
    <property type="protein sequence ID" value="NYG31482.1"/>
    <property type="molecule type" value="Genomic_DNA"/>
</dbReference>
<evidence type="ECO:0000259" key="1">
    <source>
        <dbReference type="Pfam" id="PF06283"/>
    </source>
</evidence>
<protein>
    <submittedName>
        <fullName evidence="2">Trehalose utilization protein</fullName>
    </submittedName>
</protein>
<dbReference type="Proteomes" id="UP000518288">
    <property type="component" value="Unassembled WGS sequence"/>
</dbReference>
<gene>
    <name evidence="2" type="ORF">BDD16_000468</name>
</gene>
<sequence>MKTKISVIVWNEFQHERQNPAVQAIYPDGLHAVIAQGLRDTPALNPGALPLDISTATLDQPEHGLSEERLAGCDVLVWWGHRAHDQVSDAIVERVQRRVLEGMGLIVLHSGHFSKIFRRLMGTNCSLKWREADEKERLWVVEPSHPIAAGLGEYFELPYEEMYGERFDIPKPDSLVFLSWFEGGEVFRSGCCWERGHGRVFYFRPGHEAYPTYFDANVQRVMTNAVQWAAPRVHIVDVCPMSPPLETLSPKALNFGKVGVQQSRGDIA</sequence>
<accession>A0A7Y9U5D3</accession>